<evidence type="ECO:0000256" key="5">
    <source>
        <dbReference type="ARBA" id="ARBA00022840"/>
    </source>
</evidence>
<dbReference type="AlphaFoldDB" id="A0A9X2D0J8"/>
<evidence type="ECO:0000256" key="6">
    <source>
        <dbReference type="ARBA" id="ARBA00039970"/>
    </source>
</evidence>
<dbReference type="GO" id="GO:0005524">
    <property type="term" value="F:ATP binding"/>
    <property type="evidence" value="ECO:0007669"/>
    <property type="project" value="UniProtKB-KW"/>
</dbReference>
<keyword evidence="3" id="KW-0963">Cytoplasm</keyword>
<evidence type="ECO:0000256" key="3">
    <source>
        <dbReference type="ARBA" id="ARBA00022490"/>
    </source>
</evidence>
<comment type="caution">
    <text evidence="8">The sequence shown here is derived from an EMBL/GenBank/DDBJ whole genome shotgun (WGS) entry which is preliminary data.</text>
</comment>
<evidence type="ECO:0000256" key="1">
    <source>
        <dbReference type="ARBA" id="ARBA00004496"/>
    </source>
</evidence>
<dbReference type="Proteomes" id="UP001139721">
    <property type="component" value="Unassembled WGS sequence"/>
</dbReference>
<evidence type="ECO:0000313" key="9">
    <source>
        <dbReference type="Proteomes" id="UP001139721"/>
    </source>
</evidence>
<gene>
    <name evidence="8" type="ORF">LOX96_09185</name>
</gene>
<dbReference type="Pfam" id="PF02562">
    <property type="entry name" value="PhoH"/>
    <property type="match status" value="1"/>
</dbReference>
<reference evidence="8" key="1">
    <citation type="submission" date="2021-11" db="EMBL/GenBank/DDBJ databases">
        <title>Legionella maioricencis sp. nov., a new species isolated from hot water samples in Mallorca.</title>
        <authorList>
            <person name="Crespi S."/>
            <person name="Drasar V."/>
            <person name="Salva-Serra F."/>
            <person name="Jaen-Luchoro D."/>
            <person name="Pineiro-Iglesias B."/>
            <person name="Aliaga F."/>
            <person name="Fernandez-Juarez V."/>
            <person name="Coll G."/>
            <person name="Moore E.R.B."/>
            <person name="Bennasar-Figueras A."/>
        </authorList>
    </citation>
    <scope>NUCLEOTIDE SEQUENCE</scope>
    <source>
        <strain evidence="8">HCPI-6</strain>
    </source>
</reference>
<dbReference type="PANTHER" id="PTHR30473">
    <property type="entry name" value="PROTEIN PHOH"/>
    <property type="match status" value="1"/>
</dbReference>
<dbReference type="InterPro" id="IPR003714">
    <property type="entry name" value="PhoH"/>
</dbReference>
<dbReference type="GO" id="GO:0005829">
    <property type="term" value="C:cytosol"/>
    <property type="evidence" value="ECO:0007669"/>
    <property type="project" value="TreeGrafter"/>
</dbReference>
<dbReference type="SUPFAM" id="SSF52540">
    <property type="entry name" value="P-loop containing nucleoside triphosphate hydrolases"/>
    <property type="match status" value="1"/>
</dbReference>
<comment type="subcellular location">
    <subcellularLocation>
        <location evidence="1">Cytoplasm</location>
    </subcellularLocation>
</comment>
<name>A0A9X2D0J8_9GAMM</name>
<dbReference type="Gene3D" id="3.40.50.300">
    <property type="entry name" value="P-loop containing nucleotide triphosphate hydrolases"/>
    <property type="match status" value="1"/>
</dbReference>
<comment type="similarity">
    <text evidence="2">Belongs to the PhoH family.</text>
</comment>
<sequence length="316" mass="35401">MSSTLNSSIIKLPHLSTQEIANLCGVLHSNFKLLEEHFNLTIKIKQNTVILSGSSEQSFKAVKQILNLLYPLSKKPIDTQTIRVLLHEDYQTAMTHHIKLSRKSISARNNKQAAFLDAIDKFGITFAVGPAGTGKTYLAVSKAIESFEKGEVQRLIFVRPAVEAGEKLGFLPGDLVEKVLPYLRPIYDALYEMIGFKETQKMIQSDIIEVLPLAFMRGRTLNESFIILDEAQNTTVMQMKMFLTRMGFGSKTVITGDITQVDLPKGVDSGLAHAINLFKKIPEISIHTFTSREVVRHPLVSKIVDCYDNEYTGKKK</sequence>
<evidence type="ECO:0000256" key="2">
    <source>
        <dbReference type="ARBA" id="ARBA00010393"/>
    </source>
</evidence>
<organism evidence="8 9">
    <name type="scientific">Legionella maioricensis</name>
    <dbReference type="NCBI Taxonomy" id="2896528"/>
    <lineage>
        <taxon>Bacteria</taxon>
        <taxon>Pseudomonadati</taxon>
        <taxon>Pseudomonadota</taxon>
        <taxon>Gammaproteobacteria</taxon>
        <taxon>Legionellales</taxon>
        <taxon>Legionellaceae</taxon>
        <taxon>Legionella</taxon>
    </lineage>
</organism>
<dbReference type="FunFam" id="3.40.50.300:FF:000013">
    <property type="entry name" value="PhoH family ATPase"/>
    <property type="match status" value="1"/>
</dbReference>
<dbReference type="RefSeq" id="WP_250456361.1">
    <property type="nucleotide sequence ID" value="NZ_JAJKBJ010000009.1"/>
</dbReference>
<keyword evidence="4" id="KW-0547">Nucleotide-binding</keyword>
<dbReference type="EMBL" id="JAJKBJ010000009">
    <property type="protein sequence ID" value="MCL9684264.1"/>
    <property type="molecule type" value="Genomic_DNA"/>
</dbReference>
<evidence type="ECO:0000256" key="4">
    <source>
        <dbReference type="ARBA" id="ARBA00022741"/>
    </source>
</evidence>
<dbReference type="PANTHER" id="PTHR30473:SF1">
    <property type="entry name" value="PHOH-LIKE PROTEIN"/>
    <property type="match status" value="1"/>
</dbReference>
<dbReference type="InterPro" id="IPR027417">
    <property type="entry name" value="P-loop_NTPase"/>
</dbReference>
<accession>A0A9X2D0J8</accession>
<keyword evidence="5" id="KW-0067">ATP-binding</keyword>
<protein>
    <recommendedName>
        <fullName evidence="6">PhoH-like protein</fullName>
    </recommendedName>
</protein>
<dbReference type="InterPro" id="IPR051451">
    <property type="entry name" value="PhoH2-like"/>
</dbReference>
<evidence type="ECO:0000313" key="8">
    <source>
        <dbReference type="EMBL" id="MCL9684264.1"/>
    </source>
</evidence>
<feature type="domain" description="PhoH-like protein" evidence="7">
    <location>
        <begin position="105"/>
        <end position="308"/>
    </location>
</feature>
<keyword evidence="9" id="KW-1185">Reference proteome</keyword>
<evidence type="ECO:0000259" key="7">
    <source>
        <dbReference type="Pfam" id="PF02562"/>
    </source>
</evidence>
<proteinExistence type="inferred from homology"/>